<sequence>MANRCLNLSQHSIPCRQEARRSLTHVALAYRFVHRPAMFGVRVNVSESSRKCCPIRRAVVVTASLDSEFSDEEFSKKIQELALRFQVSDDTDAKEDYESSKLHDWPGDMIPASIERKANCVDLPFSLRIIKKKKQWQEGLKEASESAYCSVKKAFSSMVFIIRELQSYTLHMREHLFYEDLQEILVRVQKEMNASFVWLFQQVFSQTPTLMVYVMILLANYSVYSMSNSFAHAAGPPPAATETIVQHHSSDNTISTRFDTSALKSFKSFKTTSVGGNNGGGGKLPGIASGTDGEGRFPTRVSEESVSGQVSEDEEWKMVVYEAGKMQGVIDGLDHETMKEFVAPVSVTLTEEDTEDYLNTEMLYQTGLSQEPNNPLLLANYAQFLYLVARDYDRAEDYFKRASIVEPKDAEALNKYASFLWQCRNDLWAAEETYLEAISADPNNSFYAANYAHFLWSTGGEDTCFPLDAPENSFSSDIVESKRLVTPHVLAPYCASSHVTPKVAALVHFVTRRPRSRLSDAKARLLEHCFRIKPPFTTLQGNHSHGIPSPQYLLEFTSEYGIPEGLHPDLPGPEETIVDFPEGKVGKITSQCYTKPLDSLKNWNNRFFWVDEKIFPTVVDWRTSAPKDGMPAANLYSAEDVTSLDTQRTPIKKQPEVLLCLVGLSQRYFLGDDVYPIFLDDDDRDMDLFNLISASNPTKVKTGTRPRAAHEVSLLTVTASRVIDMEDVVVASESPGTPAEDQVQDEVAYEIPPKGNASETGITLETGLEKKVAAMRPPVNKRRRKRGNNEAEANAPPKVLRRDYDAFRPAQSTHEGKSLASVRLDEGSLLSTPAAQDPSTATKSVFKGTTTEILIEDAATAEVNIQFFVGSHKSGRSSSVPSMVGSPGAQQVAMGSQLRLRFEQEARLLKKARSEIARRDQRIQVLNLQAQVMGKEKIKAVFEEFNKYKDDKVEQRCAEMDARLDKLSVDFDEELYPHMLTVIVGRRWVIGHGLHLTVMKYTESSEIRQAFADRVSEEDAPQWIRDLGPSSSQIKIPVYPEKKKCKVVCRTHEIGSAHPPDLTVFLFPCLPFPKATVLLADAATQTEATDQKESHPRL</sequence>
<name>A0A6L2K0D0_TANCI</name>
<feature type="compositionally biased region" description="Basic and acidic residues" evidence="1">
    <location>
        <begin position="293"/>
        <end position="303"/>
    </location>
</feature>
<dbReference type="SUPFAM" id="SSF48452">
    <property type="entry name" value="TPR-like"/>
    <property type="match status" value="1"/>
</dbReference>
<dbReference type="EMBL" id="BKCJ010001542">
    <property type="protein sequence ID" value="GEU42227.1"/>
    <property type="molecule type" value="Genomic_DNA"/>
</dbReference>
<evidence type="ECO:0000256" key="1">
    <source>
        <dbReference type="SAM" id="MobiDB-lite"/>
    </source>
</evidence>
<feature type="region of interest" description="Disordered" evidence="1">
    <location>
        <begin position="277"/>
        <end position="309"/>
    </location>
</feature>
<accession>A0A6L2K0D0</accession>
<evidence type="ECO:0000313" key="2">
    <source>
        <dbReference type="EMBL" id="GEU42227.1"/>
    </source>
</evidence>
<protein>
    <submittedName>
        <fullName evidence="2">Uncharacterized protein</fullName>
    </submittedName>
</protein>
<dbReference type="PANTHER" id="PTHR26312:SF132">
    <property type="entry name" value="OS01G0855200 PROTEIN"/>
    <property type="match status" value="1"/>
</dbReference>
<organism evidence="2">
    <name type="scientific">Tanacetum cinerariifolium</name>
    <name type="common">Dalmatian daisy</name>
    <name type="synonym">Chrysanthemum cinerariifolium</name>
    <dbReference type="NCBI Taxonomy" id="118510"/>
    <lineage>
        <taxon>Eukaryota</taxon>
        <taxon>Viridiplantae</taxon>
        <taxon>Streptophyta</taxon>
        <taxon>Embryophyta</taxon>
        <taxon>Tracheophyta</taxon>
        <taxon>Spermatophyta</taxon>
        <taxon>Magnoliopsida</taxon>
        <taxon>eudicotyledons</taxon>
        <taxon>Gunneridae</taxon>
        <taxon>Pentapetalae</taxon>
        <taxon>asterids</taxon>
        <taxon>campanulids</taxon>
        <taxon>Asterales</taxon>
        <taxon>Asteraceae</taxon>
        <taxon>Asteroideae</taxon>
        <taxon>Anthemideae</taxon>
        <taxon>Anthemidinae</taxon>
        <taxon>Tanacetum</taxon>
    </lineage>
</organism>
<dbReference type="PANTHER" id="PTHR26312">
    <property type="entry name" value="TETRATRICOPEPTIDE REPEAT PROTEIN 5"/>
    <property type="match status" value="1"/>
</dbReference>
<gene>
    <name evidence="2" type="ORF">Tci_014205</name>
</gene>
<dbReference type="Gene3D" id="1.25.40.10">
    <property type="entry name" value="Tetratricopeptide repeat domain"/>
    <property type="match status" value="1"/>
</dbReference>
<feature type="region of interest" description="Disordered" evidence="1">
    <location>
        <begin position="775"/>
        <end position="803"/>
    </location>
</feature>
<reference evidence="2" key="1">
    <citation type="journal article" date="2019" name="Sci. Rep.">
        <title>Draft genome of Tanacetum cinerariifolium, the natural source of mosquito coil.</title>
        <authorList>
            <person name="Yamashiro T."/>
            <person name="Shiraishi A."/>
            <person name="Satake H."/>
            <person name="Nakayama K."/>
        </authorList>
    </citation>
    <scope>NUCLEOTIDE SEQUENCE</scope>
</reference>
<dbReference type="AlphaFoldDB" id="A0A6L2K0D0"/>
<comment type="caution">
    <text evidence="2">The sequence shown here is derived from an EMBL/GenBank/DDBJ whole genome shotgun (WGS) entry which is preliminary data.</text>
</comment>
<dbReference type="InterPro" id="IPR011990">
    <property type="entry name" value="TPR-like_helical_dom_sf"/>
</dbReference>
<proteinExistence type="predicted"/>